<organism evidence="3">
    <name type="scientific">Tanacetum cinerariifolium</name>
    <name type="common">Dalmatian daisy</name>
    <name type="synonym">Chrysanthemum cinerariifolium</name>
    <dbReference type="NCBI Taxonomy" id="118510"/>
    <lineage>
        <taxon>Eukaryota</taxon>
        <taxon>Viridiplantae</taxon>
        <taxon>Streptophyta</taxon>
        <taxon>Embryophyta</taxon>
        <taxon>Tracheophyta</taxon>
        <taxon>Spermatophyta</taxon>
        <taxon>Magnoliopsida</taxon>
        <taxon>eudicotyledons</taxon>
        <taxon>Gunneridae</taxon>
        <taxon>Pentapetalae</taxon>
        <taxon>asterids</taxon>
        <taxon>campanulids</taxon>
        <taxon>Asterales</taxon>
        <taxon>Asteraceae</taxon>
        <taxon>Asteroideae</taxon>
        <taxon>Anthemideae</taxon>
        <taxon>Anthemidinae</taxon>
        <taxon>Tanacetum</taxon>
    </lineage>
</organism>
<evidence type="ECO:0000256" key="2">
    <source>
        <dbReference type="SAM" id="SignalP"/>
    </source>
</evidence>
<gene>
    <name evidence="3" type="ORF">Tci_007172</name>
</gene>
<feature type="region of interest" description="Disordered" evidence="1">
    <location>
        <begin position="338"/>
        <end position="362"/>
    </location>
</feature>
<name>A0A6L2JHQ3_TANCI</name>
<feature type="signal peptide" evidence="2">
    <location>
        <begin position="1"/>
        <end position="25"/>
    </location>
</feature>
<accession>A0A6L2JHQ3</accession>
<comment type="caution">
    <text evidence="3">The sequence shown here is derived from an EMBL/GenBank/DDBJ whole genome shotgun (WGS) entry which is preliminary data.</text>
</comment>
<evidence type="ECO:0000256" key="1">
    <source>
        <dbReference type="SAM" id="MobiDB-lite"/>
    </source>
</evidence>
<evidence type="ECO:0000313" key="3">
    <source>
        <dbReference type="EMBL" id="GEU35194.1"/>
    </source>
</evidence>
<reference evidence="3" key="1">
    <citation type="journal article" date="2019" name="Sci. Rep.">
        <title>Draft genome of Tanacetum cinerariifolium, the natural source of mosquito coil.</title>
        <authorList>
            <person name="Yamashiro T."/>
            <person name="Shiraishi A."/>
            <person name="Satake H."/>
            <person name="Nakayama K."/>
        </authorList>
    </citation>
    <scope>NUCLEOTIDE SEQUENCE</scope>
</reference>
<dbReference type="EMBL" id="BKCJ010000664">
    <property type="protein sequence ID" value="GEU35194.1"/>
    <property type="molecule type" value="Genomic_DNA"/>
</dbReference>
<sequence>MKIFPMLTLLVLVLVFTCMVEDSKATIVENASSKNCYPGDKDNNFTRGHFCCKVNGEIHGCWTTMENCMKSCFYVNLGEEIYGNVGISSSSYASILNEKISTPKLGRPVMLDAYTSNMCVKSWGRNTYARALIEVSAENVLLDSLIVAIHDPNGTGHTMEKIDEEYKWQPPRCGSCKIFDHNDKCFPKAMRAVKSTKAYDDGFIEVTHKKLNTNKVTTDPLRDRIEQELNLFSLKNSFDVIFKEDNVFESNNDNGTVTNELASFILDSDNKEVEENSFDAISKEDNVFESNNDNGTVTDELASFILDSDNEEVEEVFFEKDPSIESLDGVFDDVRKKVEAPPNKSQENWSGRKANSPKRSVAFSPETKVHYFDREDIEEVKHENAYSKKS</sequence>
<dbReference type="AlphaFoldDB" id="A0A6L2JHQ3"/>
<keyword evidence="2" id="KW-0732">Signal</keyword>
<feature type="chain" id="PRO_5026744590" evidence="2">
    <location>
        <begin position="26"/>
        <end position="390"/>
    </location>
</feature>
<protein>
    <submittedName>
        <fullName evidence="3">Uncharacterized protein</fullName>
    </submittedName>
</protein>
<proteinExistence type="predicted"/>